<organism evidence="4 5">
    <name type="scientific">Coilia grayii</name>
    <name type="common">Gray's grenadier anchovy</name>
    <dbReference type="NCBI Taxonomy" id="363190"/>
    <lineage>
        <taxon>Eukaryota</taxon>
        <taxon>Metazoa</taxon>
        <taxon>Chordata</taxon>
        <taxon>Craniata</taxon>
        <taxon>Vertebrata</taxon>
        <taxon>Euteleostomi</taxon>
        <taxon>Actinopterygii</taxon>
        <taxon>Neopterygii</taxon>
        <taxon>Teleostei</taxon>
        <taxon>Clupei</taxon>
        <taxon>Clupeiformes</taxon>
        <taxon>Clupeoidei</taxon>
        <taxon>Engraulidae</taxon>
        <taxon>Coilinae</taxon>
        <taxon>Coilia</taxon>
    </lineage>
</organism>
<sequence length="387" mass="44992">MTDFTEEDLDHFLQNQVDLRHRLVSKTMEEVQKIMKDLTAEVSVKDTRFLSIAYSGVHNDNIKDQPALLSKWTALLRGRCAFNPAIQVLTPTLFLISVPVKGLMGYKERRTHQWRYYTLSGSRLLSPVREPEKLHQWLELESFANATQEWQDATVAIEGDIVPAKVVTVFREQLEEAIKSCSLSSKVSILDSAGSVVRVAVETSEMQVEVELVPTVELMHNWPKKARWPRLLQRWPSAERARCIKSFGFNLMATSNYHWLLSFSRAEQVLLGSIDEDGGCRRRCYRIVRQLKEDVWCPGNKPVITAYHLQTLLFWNCEKYPGVRDWKNLHESVLRLAKKLHKCASQRYLRHYFIRSHNLLKYTNTNELDDMAKKITEFLEKPGTYIH</sequence>
<feature type="domain" description="Mab-21-like nucleotidyltransferase" evidence="2">
    <location>
        <begin position="83"/>
        <end position="272"/>
    </location>
</feature>
<dbReference type="InterPro" id="IPR024810">
    <property type="entry name" value="MAB21L/cGLR"/>
</dbReference>
<name>A0ABD1J2A7_9TELE</name>
<reference evidence="4 5" key="1">
    <citation type="submission" date="2024-09" db="EMBL/GenBank/DDBJ databases">
        <title>A chromosome-level genome assembly of Gray's grenadier anchovy, Coilia grayii.</title>
        <authorList>
            <person name="Fu Z."/>
        </authorList>
    </citation>
    <scope>NUCLEOTIDE SEQUENCE [LARGE SCALE GENOMIC DNA]</scope>
    <source>
        <strain evidence="4">G4</strain>
        <tissue evidence="4">Muscle</tissue>
    </source>
</reference>
<dbReference type="InterPro" id="IPR046906">
    <property type="entry name" value="Mab-21_HhH/H2TH-like"/>
</dbReference>
<evidence type="ECO:0000256" key="1">
    <source>
        <dbReference type="ARBA" id="ARBA00008307"/>
    </source>
</evidence>
<gene>
    <name evidence="4" type="ORF">ACEWY4_022847</name>
</gene>
<feature type="domain" description="Mab-21-like HhH/H2TH-like" evidence="3">
    <location>
        <begin position="280"/>
        <end position="376"/>
    </location>
</feature>
<comment type="similarity">
    <text evidence="1">Belongs to the mab-21 family.</text>
</comment>
<evidence type="ECO:0000259" key="3">
    <source>
        <dbReference type="Pfam" id="PF20266"/>
    </source>
</evidence>
<evidence type="ECO:0000259" key="2">
    <source>
        <dbReference type="Pfam" id="PF03281"/>
    </source>
</evidence>
<dbReference type="AlphaFoldDB" id="A0ABD1J2A7"/>
<dbReference type="Pfam" id="PF20266">
    <property type="entry name" value="Mab-21_C"/>
    <property type="match status" value="1"/>
</dbReference>
<keyword evidence="5" id="KW-1185">Reference proteome</keyword>
<comment type="caution">
    <text evidence="4">The sequence shown here is derived from an EMBL/GenBank/DDBJ whole genome shotgun (WGS) entry which is preliminary data.</text>
</comment>
<dbReference type="EMBL" id="JBHFQA010000020">
    <property type="protein sequence ID" value="KAL2080994.1"/>
    <property type="molecule type" value="Genomic_DNA"/>
</dbReference>
<dbReference type="PANTHER" id="PTHR10656">
    <property type="entry name" value="CELL FATE DETERMINING PROTEIN MAB21-RELATED"/>
    <property type="match status" value="1"/>
</dbReference>
<dbReference type="PANTHER" id="PTHR10656:SF30">
    <property type="entry name" value="PROTEIN MAB-21-LIKE 3"/>
    <property type="match status" value="1"/>
</dbReference>
<evidence type="ECO:0000313" key="5">
    <source>
        <dbReference type="Proteomes" id="UP001591681"/>
    </source>
</evidence>
<dbReference type="SMART" id="SM01265">
    <property type="entry name" value="Mab-21"/>
    <property type="match status" value="1"/>
</dbReference>
<dbReference type="Pfam" id="PF03281">
    <property type="entry name" value="Mab-21"/>
    <property type="match status" value="1"/>
</dbReference>
<dbReference type="Gene3D" id="3.30.460.90">
    <property type="match status" value="1"/>
</dbReference>
<protein>
    <recommendedName>
        <fullName evidence="6">Protein mab-21-like 3</fullName>
    </recommendedName>
</protein>
<dbReference type="Proteomes" id="UP001591681">
    <property type="component" value="Unassembled WGS sequence"/>
</dbReference>
<evidence type="ECO:0008006" key="6">
    <source>
        <dbReference type="Google" id="ProtNLM"/>
    </source>
</evidence>
<proteinExistence type="inferred from homology"/>
<evidence type="ECO:0000313" key="4">
    <source>
        <dbReference type="EMBL" id="KAL2080994.1"/>
    </source>
</evidence>
<accession>A0ABD1J2A7</accession>
<dbReference type="Gene3D" id="1.10.1410.40">
    <property type="match status" value="1"/>
</dbReference>
<dbReference type="InterPro" id="IPR046903">
    <property type="entry name" value="Mab-21-like_nuc_Trfase"/>
</dbReference>